<feature type="transmembrane region" description="Helical" evidence="1">
    <location>
        <begin position="35"/>
        <end position="54"/>
    </location>
</feature>
<keyword evidence="1" id="KW-1133">Transmembrane helix</keyword>
<protein>
    <submittedName>
        <fullName evidence="2">Uncharacterized protein</fullName>
    </submittedName>
</protein>
<comment type="caution">
    <text evidence="2">The sequence shown here is derived from an EMBL/GenBank/DDBJ whole genome shotgun (WGS) entry which is preliminary data.</text>
</comment>
<feature type="non-terminal residue" evidence="2">
    <location>
        <position position="1"/>
    </location>
</feature>
<sequence>KLFWFVWLVTFLISSLEFTSNIGRIFHQGKYAKSSHLFPLSAVIFGLLIILVIGV</sequence>
<reference evidence="2" key="1">
    <citation type="journal article" date="2015" name="Nature">
        <title>Complex archaea that bridge the gap between prokaryotes and eukaryotes.</title>
        <authorList>
            <person name="Spang A."/>
            <person name="Saw J.H."/>
            <person name="Jorgensen S.L."/>
            <person name="Zaremba-Niedzwiedzka K."/>
            <person name="Martijn J."/>
            <person name="Lind A.E."/>
            <person name="van Eijk R."/>
            <person name="Schleper C."/>
            <person name="Guy L."/>
            <person name="Ettema T.J."/>
        </authorList>
    </citation>
    <scope>NUCLEOTIDE SEQUENCE</scope>
</reference>
<name>A0A0F9DFD7_9ZZZZ</name>
<evidence type="ECO:0000256" key="1">
    <source>
        <dbReference type="SAM" id="Phobius"/>
    </source>
</evidence>
<keyword evidence="1" id="KW-0812">Transmembrane</keyword>
<organism evidence="2">
    <name type="scientific">marine sediment metagenome</name>
    <dbReference type="NCBI Taxonomy" id="412755"/>
    <lineage>
        <taxon>unclassified sequences</taxon>
        <taxon>metagenomes</taxon>
        <taxon>ecological metagenomes</taxon>
    </lineage>
</organism>
<proteinExistence type="predicted"/>
<keyword evidence="1" id="KW-0472">Membrane</keyword>
<accession>A0A0F9DFD7</accession>
<evidence type="ECO:0000313" key="2">
    <source>
        <dbReference type="EMBL" id="KKL60329.1"/>
    </source>
</evidence>
<dbReference type="AlphaFoldDB" id="A0A0F9DFD7"/>
<dbReference type="EMBL" id="LAZR01029186">
    <property type="protein sequence ID" value="KKL60329.1"/>
    <property type="molecule type" value="Genomic_DNA"/>
</dbReference>
<gene>
    <name evidence="2" type="ORF">LCGC14_2206400</name>
</gene>